<dbReference type="InterPro" id="IPR029063">
    <property type="entry name" value="SAM-dependent_MTases_sf"/>
</dbReference>
<dbReference type="EMBL" id="JOPB01000003">
    <property type="protein sequence ID" value="OUI78933.1"/>
    <property type="molecule type" value="Genomic_DNA"/>
</dbReference>
<name>A0A251ZWA5_9PROT</name>
<evidence type="ECO:0000313" key="6">
    <source>
        <dbReference type="Proteomes" id="UP000194946"/>
    </source>
</evidence>
<gene>
    <name evidence="5" type="ORF">HK18_05985</name>
</gene>
<evidence type="ECO:0000259" key="4">
    <source>
        <dbReference type="Pfam" id="PF08241"/>
    </source>
</evidence>
<dbReference type="AlphaFoldDB" id="A0A251ZWA5"/>
<dbReference type="RefSeq" id="WP_086632021.1">
    <property type="nucleotide sequence ID" value="NZ_JOPB01000003.1"/>
</dbReference>
<keyword evidence="3" id="KW-0808">Transferase</keyword>
<dbReference type="Proteomes" id="UP000194946">
    <property type="component" value="Unassembled WGS sequence"/>
</dbReference>
<reference evidence="6" key="1">
    <citation type="submission" date="2014-06" db="EMBL/GenBank/DDBJ databases">
        <authorList>
            <person name="Winans N.J."/>
            <person name="Newell P.D."/>
            <person name="Douglas A.E."/>
        </authorList>
    </citation>
    <scope>NUCLEOTIDE SEQUENCE [LARGE SCALE GENOMIC DNA]</scope>
    <source>
        <strain evidence="6">DmL_052</strain>
    </source>
</reference>
<feature type="domain" description="Methyltransferase type 11" evidence="4">
    <location>
        <begin position="48"/>
        <end position="143"/>
    </location>
</feature>
<dbReference type="PANTHER" id="PTHR44942">
    <property type="entry name" value="METHYLTRANSF_11 DOMAIN-CONTAINING PROTEIN"/>
    <property type="match status" value="1"/>
</dbReference>
<dbReference type="InterPro" id="IPR013216">
    <property type="entry name" value="Methyltransf_11"/>
</dbReference>
<protein>
    <recommendedName>
        <fullName evidence="4">Methyltransferase type 11 domain-containing protein</fullName>
    </recommendedName>
</protein>
<evidence type="ECO:0000256" key="2">
    <source>
        <dbReference type="ARBA" id="ARBA00022603"/>
    </source>
</evidence>
<evidence type="ECO:0000256" key="1">
    <source>
        <dbReference type="ARBA" id="ARBA00008361"/>
    </source>
</evidence>
<sequence length="253" mass="28190">MSNKPQDYVAQTYNPRADKYVSSQVHASGPDLEQIKSLLQNQSSASLLDLGCGGGHVSYTAAPLVKNVVACDISPTMLEAVQKTAQEKSLQNITTQKAPAEILPFLDEQFDWVISRFSSHHWHDLAQGINEIHRILKPTGTAVLIDTIAPLDKTTDSFLQTIELLRDHSHVRNYNLTEYTTLFSIYGLKLISITQRDLELEFSSWVNRTKPAEVSIQAIIELQQTAPSHVKANLKLQNDCSFSLPTATFILSK</sequence>
<dbReference type="CDD" id="cd02440">
    <property type="entry name" value="AdoMet_MTases"/>
    <property type="match status" value="1"/>
</dbReference>
<dbReference type="PANTHER" id="PTHR44942:SF4">
    <property type="entry name" value="METHYLTRANSFERASE TYPE 11 DOMAIN-CONTAINING PROTEIN"/>
    <property type="match status" value="1"/>
</dbReference>
<dbReference type="Pfam" id="PF08241">
    <property type="entry name" value="Methyltransf_11"/>
    <property type="match status" value="1"/>
</dbReference>
<keyword evidence="2" id="KW-0489">Methyltransferase</keyword>
<accession>A0A251ZWA5</accession>
<evidence type="ECO:0000313" key="5">
    <source>
        <dbReference type="EMBL" id="OUI78933.1"/>
    </source>
</evidence>
<proteinExistence type="inferred from homology"/>
<dbReference type="Gene3D" id="3.40.50.150">
    <property type="entry name" value="Vaccinia Virus protein VP39"/>
    <property type="match status" value="1"/>
</dbReference>
<evidence type="ECO:0000256" key="3">
    <source>
        <dbReference type="ARBA" id="ARBA00022679"/>
    </source>
</evidence>
<dbReference type="SUPFAM" id="SSF53335">
    <property type="entry name" value="S-adenosyl-L-methionine-dependent methyltransferases"/>
    <property type="match status" value="1"/>
</dbReference>
<dbReference type="GO" id="GO:0032259">
    <property type="term" value="P:methylation"/>
    <property type="evidence" value="ECO:0007669"/>
    <property type="project" value="UniProtKB-KW"/>
</dbReference>
<dbReference type="InterPro" id="IPR051052">
    <property type="entry name" value="Diverse_substrate_MTase"/>
</dbReference>
<comment type="caution">
    <text evidence="5">The sequence shown here is derived from an EMBL/GenBank/DDBJ whole genome shotgun (WGS) entry which is preliminary data.</text>
</comment>
<organism evidence="5 6">
    <name type="scientific">Commensalibacter intestini</name>
    <dbReference type="NCBI Taxonomy" id="479936"/>
    <lineage>
        <taxon>Bacteria</taxon>
        <taxon>Pseudomonadati</taxon>
        <taxon>Pseudomonadota</taxon>
        <taxon>Alphaproteobacteria</taxon>
        <taxon>Acetobacterales</taxon>
        <taxon>Acetobacteraceae</taxon>
    </lineage>
</organism>
<comment type="similarity">
    <text evidence="1">Belongs to the methyltransferase superfamily.</text>
</comment>
<dbReference type="GO" id="GO:0008757">
    <property type="term" value="F:S-adenosylmethionine-dependent methyltransferase activity"/>
    <property type="evidence" value="ECO:0007669"/>
    <property type="project" value="InterPro"/>
</dbReference>
<keyword evidence="6" id="KW-1185">Reference proteome</keyword>